<proteinExistence type="predicted"/>
<evidence type="ECO:0000313" key="2">
    <source>
        <dbReference type="Proteomes" id="UP000324376"/>
    </source>
</evidence>
<dbReference type="PROSITE" id="PS51257">
    <property type="entry name" value="PROKAR_LIPOPROTEIN"/>
    <property type="match status" value="1"/>
</dbReference>
<reference evidence="1 2" key="1">
    <citation type="submission" date="2019-07" db="EMBL/GenBank/DDBJ databases">
        <title>Genomic Encyclopedia of Archaeal and Bacterial Type Strains, Phase II (KMG-II): from individual species to whole genera.</title>
        <authorList>
            <person name="Goeker M."/>
        </authorList>
    </citation>
    <scope>NUCLEOTIDE SEQUENCE [LARGE SCALE GENOMIC DNA]</scope>
    <source>
        <strain evidence="1 2">DSM 17527</strain>
    </source>
</reference>
<dbReference type="Proteomes" id="UP000324376">
    <property type="component" value="Unassembled WGS sequence"/>
</dbReference>
<evidence type="ECO:0000313" key="1">
    <source>
        <dbReference type="EMBL" id="TYP71541.1"/>
    </source>
</evidence>
<evidence type="ECO:0008006" key="3">
    <source>
        <dbReference type="Google" id="ProtNLM"/>
    </source>
</evidence>
<dbReference type="EMBL" id="VNHU01000009">
    <property type="protein sequence ID" value="TYP71541.1"/>
    <property type="molecule type" value="Genomic_DNA"/>
</dbReference>
<accession>A0A5S5BWH8</accession>
<organism evidence="1 2">
    <name type="scientific">Aquimarina intermedia</name>
    <dbReference type="NCBI Taxonomy" id="350814"/>
    <lineage>
        <taxon>Bacteria</taxon>
        <taxon>Pseudomonadati</taxon>
        <taxon>Bacteroidota</taxon>
        <taxon>Flavobacteriia</taxon>
        <taxon>Flavobacteriales</taxon>
        <taxon>Flavobacteriaceae</taxon>
        <taxon>Aquimarina</taxon>
    </lineage>
</organism>
<sequence>MSSKIISSIIFLATNCFFFGCGEKPISTIIQMSKEEVLNIFPENFEVKHNGERMEGYVYINDTLKLQYSTSIMSMMSSRDEIDNLYIGNKKIDTIQNRILRVFKEKKIGKDKYNISFQMIDLRSKDIPTIFGNPSNPKILYTVLDLYTNIKHPLSKNEKDALIQSIFHDSILKLEK</sequence>
<keyword evidence="2" id="KW-1185">Reference proteome</keyword>
<dbReference type="AlphaFoldDB" id="A0A5S5BWH8"/>
<protein>
    <recommendedName>
        <fullName evidence="3">Lipoprotein</fullName>
    </recommendedName>
</protein>
<dbReference type="RefSeq" id="WP_148783430.1">
    <property type="nucleotide sequence ID" value="NZ_VNHU01000009.1"/>
</dbReference>
<gene>
    <name evidence="1" type="ORF">BD809_109123</name>
</gene>
<name>A0A5S5BWH8_9FLAO</name>
<comment type="caution">
    <text evidence="1">The sequence shown here is derived from an EMBL/GenBank/DDBJ whole genome shotgun (WGS) entry which is preliminary data.</text>
</comment>